<feature type="transmembrane region" description="Helical" evidence="1">
    <location>
        <begin position="138"/>
        <end position="160"/>
    </location>
</feature>
<organism evidence="3 4">
    <name type="scientific">Desulfovibrio ferrophilus</name>
    <dbReference type="NCBI Taxonomy" id="241368"/>
    <lineage>
        <taxon>Bacteria</taxon>
        <taxon>Pseudomonadati</taxon>
        <taxon>Thermodesulfobacteriota</taxon>
        <taxon>Desulfovibrionia</taxon>
        <taxon>Desulfovibrionales</taxon>
        <taxon>Desulfovibrionaceae</taxon>
        <taxon>Desulfovibrio</taxon>
    </lineage>
</organism>
<feature type="transmembrane region" description="Helical" evidence="1">
    <location>
        <begin position="224"/>
        <end position="247"/>
    </location>
</feature>
<dbReference type="InterPro" id="IPR000620">
    <property type="entry name" value="EamA_dom"/>
</dbReference>
<keyword evidence="1" id="KW-0812">Transmembrane</keyword>
<dbReference type="RefSeq" id="WP_172961675.1">
    <property type="nucleotide sequence ID" value="NZ_AP017378.1"/>
</dbReference>
<dbReference type="EMBL" id="AP017378">
    <property type="protein sequence ID" value="BBD08314.1"/>
    <property type="molecule type" value="Genomic_DNA"/>
</dbReference>
<feature type="transmembrane region" description="Helical" evidence="1">
    <location>
        <begin position="172"/>
        <end position="191"/>
    </location>
</feature>
<dbReference type="SUPFAM" id="SSF103481">
    <property type="entry name" value="Multidrug resistance efflux transporter EmrE"/>
    <property type="match status" value="2"/>
</dbReference>
<feature type="transmembrane region" description="Helical" evidence="1">
    <location>
        <begin position="34"/>
        <end position="52"/>
    </location>
</feature>
<evidence type="ECO:0000259" key="2">
    <source>
        <dbReference type="Pfam" id="PF00892"/>
    </source>
</evidence>
<dbReference type="InterPro" id="IPR037185">
    <property type="entry name" value="EmrE-like"/>
</dbReference>
<dbReference type="PANTHER" id="PTHR22911">
    <property type="entry name" value="ACYL-MALONYL CONDENSING ENZYME-RELATED"/>
    <property type="match status" value="1"/>
</dbReference>
<evidence type="ECO:0000313" key="3">
    <source>
        <dbReference type="EMBL" id="BBD08314.1"/>
    </source>
</evidence>
<keyword evidence="1" id="KW-0472">Membrane</keyword>
<dbReference type="Proteomes" id="UP000269883">
    <property type="component" value="Chromosome"/>
</dbReference>
<dbReference type="PANTHER" id="PTHR22911:SF79">
    <property type="entry name" value="MOBA-LIKE NTP TRANSFERASE DOMAIN-CONTAINING PROTEIN"/>
    <property type="match status" value="1"/>
</dbReference>
<feature type="transmembrane region" description="Helical" evidence="1">
    <location>
        <begin position="64"/>
        <end position="83"/>
    </location>
</feature>
<accession>A0A2Z6AYH7</accession>
<dbReference type="AlphaFoldDB" id="A0A2Z6AYH7"/>
<evidence type="ECO:0000256" key="1">
    <source>
        <dbReference type="SAM" id="Phobius"/>
    </source>
</evidence>
<feature type="transmembrane region" description="Helical" evidence="1">
    <location>
        <begin position="197"/>
        <end position="217"/>
    </location>
</feature>
<feature type="transmembrane region" description="Helical" evidence="1">
    <location>
        <begin position="89"/>
        <end position="108"/>
    </location>
</feature>
<proteinExistence type="predicted"/>
<sequence length="286" mass="30443">MKDNTKAALLLATTALIWSSGGLAIKLTDLHPMALTGLRSTLAALTMAVLLRGRLCFTFSRAQLGAALGYAGLLVSNVVATKLTTSANAILLAYTAPVYVALLAPLFLGERTRRSDWLFIAVTMCGMILFFMDKLSPTGMWGNIIAVGTGISYAIFTLCMRAQKTASPVESVVFGHAITAALGLPFLSQGLPSAEGWLGLLYLGVFQQGFSLLLYVWCIKRLGALPAILIMTLEPIFNPVWVALGYGELPGPWAFIGGTVVITAVTLRGALPALRARAIQHSGRSR</sequence>
<dbReference type="KEGG" id="dfl:DFE_1588"/>
<protein>
    <recommendedName>
        <fullName evidence="2">EamA domain-containing protein</fullName>
    </recommendedName>
</protein>
<gene>
    <name evidence="3" type="ORF">DFE_1588</name>
</gene>
<evidence type="ECO:0000313" key="4">
    <source>
        <dbReference type="Proteomes" id="UP000269883"/>
    </source>
</evidence>
<keyword evidence="1" id="KW-1133">Transmembrane helix</keyword>
<dbReference type="Pfam" id="PF00892">
    <property type="entry name" value="EamA"/>
    <property type="match status" value="2"/>
</dbReference>
<name>A0A2Z6AYH7_9BACT</name>
<feature type="transmembrane region" description="Helical" evidence="1">
    <location>
        <begin position="253"/>
        <end position="274"/>
    </location>
</feature>
<reference evidence="3 4" key="1">
    <citation type="journal article" date="2018" name="Sci. Adv.">
        <title>Multi-heme cytochromes provide a pathway for survival in energy-limited environments.</title>
        <authorList>
            <person name="Deng X."/>
            <person name="Dohmae N."/>
            <person name="Nealson K.H."/>
            <person name="Hashimoto K."/>
            <person name="Okamoto A."/>
        </authorList>
    </citation>
    <scope>NUCLEOTIDE SEQUENCE [LARGE SCALE GENOMIC DNA]</scope>
    <source>
        <strain evidence="3 4">IS5</strain>
    </source>
</reference>
<keyword evidence="4" id="KW-1185">Reference proteome</keyword>
<dbReference type="GO" id="GO:0016020">
    <property type="term" value="C:membrane"/>
    <property type="evidence" value="ECO:0007669"/>
    <property type="project" value="InterPro"/>
</dbReference>
<feature type="transmembrane region" description="Helical" evidence="1">
    <location>
        <begin position="115"/>
        <end position="132"/>
    </location>
</feature>
<feature type="domain" description="EamA" evidence="2">
    <location>
        <begin position="140"/>
        <end position="267"/>
    </location>
</feature>
<feature type="domain" description="EamA" evidence="2">
    <location>
        <begin position="6"/>
        <end position="131"/>
    </location>
</feature>